<feature type="compositionally biased region" description="Basic residues" evidence="1">
    <location>
        <begin position="30"/>
        <end position="39"/>
    </location>
</feature>
<organism evidence="2 3">
    <name type="scientific">Sphagnurus paluster</name>
    <dbReference type="NCBI Taxonomy" id="117069"/>
    <lineage>
        <taxon>Eukaryota</taxon>
        <taxon>Fungi</taxon>
        <taxon>Dikarya</taxon>
        <taxon>Basidiomycota</taxon>
        <taxon>Agaricomycotina</taxon>
        <taxon>Agaricomycetes</taxon>
        <taxon>Agaricomycetidae</taxon>
        <taxon>Agaricales</taxon>
        <taxon>Tricholomatineae</taxon>
        <taxon>Lyophyllaceae</taxon>
        <taxon>Sphagnurus</taxon>
    </lineage>
</organism>
<evidence type="ECO:0000256" key="1">
    <source>
        <dbReference type="SAM" id="MobiDB-lite"/>
    </source>
</evidence>
<dbReference type="AlphaFoldDB" id="A0A9P7FSN0"/>
<dbReference type="OrthoDB" id="3257151at2759"/>
<feature type="compositionally biased region" description="Pro residues" evidence="1">
    <location>
        <begin position="88"/>
        <end position="104"/>
    </location>
</feature>
<dbReference type="Proteomes" id="UP000717328">
    <property type="component" value="Unassembled WGS sequence"/>
</dbReference>
<reference evidence="2" key="1">
    <citation type="submission" date="2021-02" db="EMBL/GenBank/DDBJ databases">
        <authorList>
            <person name="Nieuwenhuis M."/>
            <person name="Van De Peppel L.J.J."/>
        </authorList>
    </citation>
    <scope>NUCLEOTIDE SEQUENCE</scope>
    <source>
        <strain evidence="2">D49</strain>
    </source>
</reference>
<comment type="caution">
    <text evidence="2">The sequence shown here is derived from an EMBL/GenBank/DDBJ whole genome shotgun (WGS) entry which is preliminary data.</text>
</comment>
<feature type="region of interest" description="Disordered" evidence="1">
    <location>
        <begin position="216"/>
        <end position="288"/>
    </location>
</feature>
<feature type="compositionally biased region" description="Basic and acidic residues" evidence="1">
    <location>
        <begin position="15"/>
        <end position="29"/>
    </location>
</feature>
<gene>
    <name evidence="2" type="ORF">H0H81_002105</name>
</gene>
<proteinExistence type="predicted"/>
<accession>A0A9P7FSN0</accession>
<feature type="compositionally biased region" description="Basic residues" evidence="1">
    <location>
        <begin position="71"/>
        <end position="84"/>
    </location>
</feature>
<reference evidence="2" key="2">
    <citation type="submission" date="2021-10" db="EMBL/GenBank/DDBJ databases">
        <title>Phylogenomics reveals ancestral predisposition of the termite-cultivated fungus Termitomyces towards a domesticated lifestyle.</title>
        <authorList>
            <person name="Auxier B."/>
            <person name="Grum-Grzhimaylo A."/>
            <person name="Cardenas M.E."/>
            <person name="Lodge J.D."/>
            <person name="Laessoe T."/>
            <person name="Pedersen O."/>
            <person name="Smith M.E."/>
            <person name="Kuyper T.W."/>
            <person name="Franco-Molano E.A."/>
            <person name="Baroni T.J."/>
            <person name="Aanen D.K."/>
        </authorList>
    </citation>
    <scope>NUCLEOTIDE SEQUENCE</scope>
    <source>
        <strain evidence="2">D49</strain>
    </source>
</reference>
<protein>
    <submittedName>
        <fullName evidence="2">Uncharacterized protein</fullName>
    </submittedName>
</protein>
<sequence length="368" mass="39829">MVKRNISKSNLDTLRSGDEQHTSTSEHVKTRPRNKKRRITPAPVSLLNTTMRTNQAQATLEASGAVVPPKSARKARAKKARASKPKPEPISPLPPPAPPPPPTKPLLAALTPAHLHELSLAWSADKRTPSVASRRAWAHARGVLAEPVHRWWMRKRQAAKRDGAVLPEGTYDLRVGTPPVFFEAVEVKPAVPERRTRARAKAGRVKVELGVEDHSGSSDTLVAFSSPPQTRSKTKARLPKNDPSSPLPPSSPPPTYALSSPTSSPPPRALYPSSSPLPVTPAPSAWSPPKLFLRTPLRRYLSLRSTDTAMASPRLSNHSSEWCSRAPGAAFTCALCRSPPSSPCPVRGASLRIRNTPTHALHSLGRGE</sequence>
<name>A0A9P7FSN0_9AGAR</name>
<feature type="compositionally biased region" description="Polar residues" evidence="1">
    <location>
        <begin position="46"/>
        <end position="60"/>
    </location>
</feature>
<evidence type="ECO:0000313" key="2">
    <source>
        <dbReference type="EMBL" id="KAG5634402.1"/>
    </source>
</evidence>
<dbReference type="EMBL" id="JABCKI010006430">
    <property type="protein sequence ID" value="KAG5634402.1"/>
    <property type="molecule type" value="Genomic_DNA"/>
</dbReference>
<keyword evidence="3" id="KW-1185">Reference proteome</keyword>
<feature type="compositionally biased region" description="Pro residues" evidence="1">
    <location>
        <begin position="245"/>
        <end position="255"/>
    </location>
</feature>
<feature type="region of interest" description="Disordered" evidence="1">
    <location>
        <begin position="1"/>
        <end position="105"/>
    </location>
</feature>
<evidence type="ECO:0000313" key="3">
    <source>
        <dbReference type="Proteomes" id="UP000717328"/>
    </source>
</evidence>